<keyword evidence="3" id="KW-0812">Transmembrane</keyword>
<protein>
    <submittedName>
        <fullName evidence="5">Chemotaxis protein MotB</fullName>
    </submittedName>
</protein>
<evidence type="ECO:0000259" key="4">
    <source>
        <dbReference type="Pfam" id="PF13677"/>
    </source>
</evidence>
<feature type="transmembrane region" description="Helical" evidence="3">
    <location>
        <begin position="28"/>
        <end position="48"/>
    </location>
</feature>
<name>A0A447TC45_CHRVL</name>
<evidence type="ECO:0000256" key="2">
    <source>
        <dbReference type="ARBA" id="ARBA00023136"/>
    </source>
</evidence>
<organism evidence="5 6">
    <name type="scientific">Chromobacterium violaceum</name>
    <dbReference type="NCBI Taxonomy" id="536"/>
    <lineage>
        <taxon>Bacteria</taxon>
        <taxon>Pseudomonadati</taxon>
        <taxon>Pseudomonadota</taxon>
        <taxon>Betaproteobacteria</taxon>
        <taxon>Neisseriales</taxon>
        <taxon>Chromobacteriaceae</taxon>
        <taxon>Chromobacterium</taxon>
    </lineage>
</organism>
<dbReference type="InterPro" id="IPR025713">
    <property type="entry name" value="MotB-like_N_dom"/>
</dbReference>
<reference evidence="5 6" key="1">
    <citation type="submission" date="2018-12" db="EMBL/GenBank/DDBJ databases">
        <authorList>
            <consortium name="Pathogen Informatics"/>
        </authorList>
    </citation>
    <scope>NUCLEOTIDE SEQUENCE [LARGE SCALE GENOMIC DNA]</scope>
    <source>
        <strain evidence="5 6">NCTC9695</strain>
    </source>
</reference>
<dbReference type="EMBL" id="LR134182">
    <property type="protein sequence ID" value="VEB42418.1"/>
    <property type="molecule type" value="Genomic_DNA"/>
</dbReference>
<evidence type="ECO:0000313" key="6">
    <source>
        <dbReference type="Proteomes" id="UP000275777"/>
    </source>
</evidence>
<dbReference type="Proteomes" id="UP000275777">
    <property type="component" value="Chromosome"/>
</dbReference>
<comment type="subcellular location">
    <subcellularLocation>
        <location evidence="1">Membrane</location>
    </subcellularLocation>
</comment>
<feature type="domain" description="Motility protein B-like N-terminal" evidence="4">
    <location>
        <begin position="12"/>
        <end position="48"/>
    </location>
</feature>
<proteinExistence type="predicted"/>
<sequence length="54" mass="6050">MADESQRPIVVKKIKKGGHGHHGGAWKIAYADFVTAMMAFFLLMWLLGRLPRAP</sequence>
<dbReference type="GO" id="GO:0016020">
    <property type="term" value="C:membrane"/>
    <property type="evidence" value="ECO:0007669"/>
    <property type="project" value="UniProtKB-SubCell"/>
</dbReference>
<keyword evidence="3" id="KW-1133">Transmembrane helix</keyword>
<dbReference type="Pfam" id="PF13677">
    <property type="entry name" value="MotB_plug"/>
    <property type="match status" value="1"/>
</dbReference>
<evidence type="ECO:0000256" key="1">
    <source>
        <dbReference type="ARBA" id="ARBA00004370"/>
    </source>
</evidence>
<gene>
    <name evidence="5" type="primary">motB_3</name>
    <name evidence="5" type="ORF">NCTC9695_02868</name>
</gene>
<keyword evidence="2 3" id="KW-0472">Membrane</keyword>
<accession>A0A447TC45</accession>
<evidence type="ECO:0000256" key="3">
    <source>
        <dbReference type="SAM" id="Phobius"/>
    </source>
</evidence>
<evidence type="ECO:0000313" key="5">
    <source>
        <dbReference type="EMBL" id="VEB42418.1"/>
    </source>
</evidence>
<dbReference type="AlphaFoldDB" id="A0A447TC45"/>